<dbReference type="AlphaFoldDB" id="A0A9E8FJJ2"/>
<dbReference type="EMBL" id="CP046056">
    <property type="protein sequence ID" value="QQD24586.1"/>
    <property type="molecule type" value="Genomic_DNA"/>
</dbReference>
<gene>
    <name evidence="1" type="ORF">GJQ55_08990</name>
</gene>
<evidence type="ECO:0000313" key="2">
    <source>
        <dbReference type="Proteomes" id="UP000596074"/>
    </source>
</evidence>
<reference evidence="1 2" key="1">
    <citation type="submission" date="2019-11" db="EMBL/GenBank/DDBJ databases">
        <title>Venatorbacter sp. nov. a predator of Campylobacter and other Gram-negative bacteria.</title>
        <authorList>
            <person name="Saeedi A."/>
            <person name="Cummings N.J."/>
            <person name="Connerton I.F."/>
            <person name="Connerton P.L."/>
        </authorList>
    </citation>
    <scope>NUCLEOTIDE SEQUENCE [LARGE SCALE GENOMIC DNA]</scope>
    <source>
        <strain evidence="1">XL5</strain>
    </source>
</reference>
<evidence type="ECO:0000313" key="1">
    <source>
        <dbReference type="EMBL" id="QQD24586.1"/>
    </source>
</evidence>
<dbReference type="KEGG" id="vcw:GJQ55_08990"/>
<organism evidence="1 2">
    <name type="scientific">Venatoribacter cucullus</name>
    <dbReference type="NCBI Taxonomy" id="2661630"/>
    <lineage>
        <taxon>Bacteria</taxon>
        <taxon>Pseudomonadati</taxon>
        <taxon>Pseudomonadota</taxon>
        <taxon>Gammaproteobacteria</taxon>
        <taxon>Oceanospirillales</taxon>
        <taxon>Oceanospirillaceae</taxon>
        <taxon>Venatoribacter</taxon>
    </lineage>
</organism>
<protein>
    <submittedName>
        <fullName evidence="1">Uncharacterized protein</fullName>
    </submittedName>
</protein>
<proteinExistence type="predicted"/>
<accession>A0A9E8FJJ2</accession>
<keyword evidence="2" id="KW-1185">Reference proteome</keyword>
<dbReference type="Proteomes" id="UP000596074">
    <property type="component" value="Chromosome"/>
</dbReference>
<sequence>MLWTIIAVAVSGLGAAGIALLLRKLSGNRLPKWLIPVFAGAGMLAYQISWEYSWFEHQSARQPEGALVVATEQNPEIWRPWTFHIPMTNAYTVLDTNRIDKRVAGNDTVASFILYRFEKQHVDRVVPQAYLLNCTTAELVPLKSPSEPDAQKIKRLSQDDKLYSAVCGKQ</sequence>
<name>A0A9E8FJJ2_9GAMM</name>
<dbReference type="RefSeq" id="WP_228344646.1">
    <property type="nucleotide sequence ID" value="NZ_CP045550.1"/>
</dbReference>